<organism evidence="2 3">
    <name type="scientific">Rhizophagus irregularis (strain DAOM 181602 / DAOM 197198 / MUCL 43194)</name>
    <name type="common">Arbuscular mycorrhizal fungus</name>
    <name type="synonym">Glomus intraradices</name>
    <dbReference type="NCBI Taxonomy" id="747089"/>
    <lineage>
        <taxon>Eukaryota</taxon>
        <taxon>Fungi</taxon>
        <taxon>Fungi incertae sedis</taxon>
        <taxon>Mucoromycota</taxon>
        <taxon>Glomeromycotina</taxon>
        <taxon>Glomeromycetes</taxon>
        <taxon>Glomerales</taxon>
        <taxon>Glomeraceae</taxon>
        <taxon>Rhizophagus</taxon>
    </lineage>
</organism>
<keyword evidence="1" id="KW-0812">Transmembrane</keyword>
<proteinExistence type="predicted"/>
<keyword evidence="3" id="KW-1185">Reference proteome</keyword>
<comment type="caution">
    <text evidence="2">The sequence shown here is derived from an EMBL/GenBank/DDBJ whole genome shotgun (WGS) entry which is preliminary data.</text>
</comment>
<feature type="transmembrane region" description="Helical" evidence="1">
    <location>
        <begin position="21"/>
        <end position="37"/>
    </location>
</feature>
<keyword evidence="1" id="KW-0472">Membrane</keyword>
<protein>
    <submittedName>
        <fullName evidence="2">Uncharacterized protein</fullName>
    </submittedName>
</protein>
<reference evidence="2 3" key="2">
    <citation type="journal article" date="2018" name="New Phytol.">
        <title>High intraspecific genome diversity in the model arbuscular mycorrhizal symbiont Rhizophagus irregularis.</title>
        <authorList>
            <person name="Chen E.C.H."/>
            <person name="Morin E."/>
            <person name="Beaudet D."/>
            <person name="Noel J."/>
            <person name="Yildirir G."/>
            <person name="Ndikumana S."/>
            <person name="Charron P."/>
            <person name="St-Onge C."/>
            <person name="Giorgi J."/>
            <person name="Kruger M."/>
            <person name="Marton T."/>
            <person name="Ropars J."/>
            <person name="Grigoriev I.V."/>
            <person name="Hainaut M."/>
            <person name="Henrissat B."/>
            <person name="Roux C."/>
            <person name="Martin F."/>
            <person name="Corradi N."/>
        </authorList>
    </citation>
    <scope>NUCLEOTIDE SEQUENCE [LARGE SCALE GENOMIC DNA]</scope>
    <source>
        <strain evidence="2 3">DAOM 197198</strain>
    </source>
</reference>
<dbReference type="Proteomes" id="UP000018888">
    <property type="component" value="Unassembled WGS sequence"/>
</dbReference>
<dbReference type="EMBL" id="AUPC02000432">
    <property type="protein sequence ID" value="POG59745.1"/>
    <property type="molecule type" value="Genomic_DNA"/>
</dbReference>
<gene>
    <name evidence="2" type="ORF">GLOIN_2v1719906</name>
</gene>
<evidence type="ECO:0000256" key="1">
    <source>
        <dbReference type="SAM" id="Phobius"/>
    </source>
</evidence>
<evidence type="ECO:0000313" key="2">
    <source>
        <dbReference type="EMBL" id="POG59745.1"/>
    </source>
</evidence>
<reference evidence="2 3" key="1">
    <citation type="journal article" date="2013" name="Proc. Natl. Acad. Sci. U.S.A.">
        <title>Genome of an arbuscular mycorrhizal fungus provides insight into the oldest plant symbiosis.</title>
        <authorList>
            <person name="Tisserant E."/>
            <person name="Malbreil M."/>
            <person name="Kuo A."/>
            <person name="Kohler A."/>
            <person name="Symeonidi A."/>
            <person name="Balestrini R."/>
            <person name="Charron P."/>
            <person name="Duensing N."/>
            <person name="Frei Dit Frey N."/>
            <person name="Gianinazzi-Pearson V."/>
            <person name="Gilbert L.B."/>
            <person name="Handa Y."/>
            <person name="Herr J.R."/>
            <person name="Hijri M."/>
            <person name="Koul R."/>
            <person name="Kawaguchi M."/>
            <person name="Krajinski F."/>
            <person name="Lammers P.J."/>
            <person name="Masclaux F.G."/>
            <person name="Murat C."/>
            <person name="Morin E."/>
            <person name="Ndikumana S."/>
            <person name="Pagni M."/>
            <person name="Petitpierre D."/>
            <person name="Requena N."/>
            <person name="Rosikiewicz P."/>
            <person name="Riley R."/>
            <person name="Saito K."/>
            <person name="San Clemente H."/>
            <person name="Shapiro H."/>
            <person name="van Tuinen D."/>
            <person name="Becard G."/>
            <person name="Bonfante P."/>
            <person name="Paszkowski U."/>
            <person name="Shachar-Hill Y.Y."/>
            <person name="Tuskan G.A."/>
            <person name="Young P.W."/>
            <person name="Sanders I.R."/>
            <person name="Henrissat B."/>
            <person name="Rensing S.A."/>
            <person name="Grigoriev I.V."/>
            <person name="Corradi N."/>
            <person name="Roux C."/>
            <person name="Martin F."/>
        </authorList>
    </citation>
    <scope>NUCLEOTIDE SEQUENCE [LARGE SCALE GENOMIC DNA]</scope>
    <source>
        <strain evidence="2 3">DAOM 197198</strain>
    </source>
</reference>
<accession>A0A2P4P2Z3</accession>
<feature type="transmembrane region" description="Helical" evidence="1">
    <location>
        <begin position="49"/>
        <end position="72"/>
    </location>
</feature>
<dbReference type="AlphaFoldDB" id="A0A2P4P2Z3"/>
<sequence>MCSRMMVYITMQYYAIFKTQILYGMSPGLHWLVYYVNQTNFLIKTLILLYYRCLISSRVVALATNIILFCSFF</sequence>
<name>A0A2P4P2Z3_RHIID</name>
<evidence type="ECO:0000313" key="3">
    <source>
        <dbReference type="Proteomes" id="UP000018888"/>
    </source>
</evidence>
<keyword evidence="1" id="KW-1133">Transmembrane helix</keyword>